<comment type="caution">
    <text evidence="1">The sequence shown here is derived from an EMBL/GenBank/DDBJ whole genome shotgun (WGS) entry which is preliminary data.</text>
</comment>
<protein>
    <submittedName>
        <fullName evidence="1">Uncharacterized protein</fullName>
    </submittedName>
</protein>
<accession>A0ABQ9PBD8</accession>
<organism evidence="1 2">
    <name type="scientific">Colletotrichum limetticola</name>
    <dbReference type="NCBI Taxonomy" id="1209924"/>
    <lineage>
        <taxon>Eukaryota</taxon>
        <taxon>Fungi</taxon>
        <taxon>Dikarya</taxon>
        <taxon>Ascomycota</taxon>
        <taxon>Pezizomycotina</taxon>
        <taxon>Sordariomycetes</taxon>
        <taxon>Hypocreomycetidae</taxon>
        <taxon>Glomerellales</taxon>
        <taxon>Glomerellaceae</taxon>
        <taxon>Colletotrichum</taxon>
        <taxon>Colletotrichum acutatum species complex</taxon>
    </lineage>
</organism>
<evidence type="ECO:0000313" key="1">
    <source>
        <dbReference type="EMBL" id="KAK0367711.1"/>
    </source>
</evidence>
<proteinExistence type="predicted"/>
<name>A0ABQ9PBD8_9PEZI</name>
<keyword evidence="2" id="KW-1185">Reference proteome</keyword>
<sequence length="38" mass="3992">MPALPSCRLLMISGNFSLPLSRPCRAPALPMSSSSSSK</sequence>
<dbReference type="EMBL" id="JARUPT010001139">
    <property type="protein sequence ID" value="KAK0367711.1"/>
    <property type="molecule type" value="Genomic_DNA"/>
</dbReference>
<reference evidence="1" key="1">
    <citation type="submission" date="2023-04" db="EMBL/GenBank/DDBJ databases">
        <title>Colletotrichum limetticola genome sequence.</title>
        <authorList>
            <person name="Baroncelli R."/>
        </authorList>
    </citation>
    <scope>NUCLEOTIDE SEQUENCE</scope>
    <source>
        <strain evidence="1">KLA-Anderson</strain>
    </source>
</reference>
<dbReference type="Proteomes" id="UP001169217">
    <property type="component" value="Unassembled WGS sequence"/>
</dbReference>
<gene>
    <name evidence="1" type="ORF">CLIM01_14931</name>
</gene>
<evidence type="ECO:0000313" key="2">
    <source>
        <dbReference type="Proteomes" id="UP001169217"/>
    </source>
</evidence>